<dbReference type="GO" id="GO:0035145">
    <property type="term" value="C:exon-exon junction complex"/>
    <property type="evidence" value="ECO:0007669"/>
    <property type="project" value="InterPro"/>
</dbReference>
<sequence>MAAAAPDFYFRYYVGHKGKFGHEFMEIELKPDGRLRYANNSNYKRDAIIRKEATVSKSVRGEFQRIIQESGVLECSDERWPEPDAGGKQELEVVLGRDHISFTCAKIGSLLDVNAAEDADGLRTLYYLVQDLKCLAFGLVAAHFKIKPIP</sequence>
<comment type="similarity">
    <text evidence="2">Belongs to the mago nashi family.</text>
</comment>
<dbReference type="InterPro" id="IPR004023">
    <property type="entry name" value="Mago_nashi"/>
</dbReference>
<name>A0A7S1CEK3_9STRA</name>
<dbReference type="GO" id="GO:0008380">
    <property type="term" value="P:RNA splicing"/>
    <property type="evidence" value="ECO:0007669"/>
    <property type="project" value="InterPro"/>
</dbReference>
<evidence type="ECO:0000313" key="4">
    <source>
        <dbReference type="EMBL" id="CAD8915890.1"/>
    </source>
</evidence>
<accession>A0A7S1CEK3</accession>
<dbReference type="FunFam" id="3.30.1560.10:FF:000001">
    <property type="entry name" value="Protein mago nashi homolog"/>
    <property type="match status" value="1"/>
</dbReference>
<proteinExistence type="inferred from homology"/>
<dbReference type="Gene3D" id="3.30.1560.10">
    <property type="entry name" value="Mago nashi"/>
    <property type="match status" value="1"/>
</dbReference>
<keyword evidence="3" id="KW-0539">Nucleus</keyword>
<evidence type="ECO:0000256" key="1">
    <source>
        <dbReference type="ARBA" id="ARBA00004123"/>
    </source>
</evidence>
<dbReference type="CDD" id="cd11295">
    <property type="entry name" value="Mago_nashi"/>
    <property type="match status" value="1"/>
</dbReference>
<evidence type="ECO:0008006" key="5">
    <source>
        <dbReference type="Google" id="ProtNLM"/>
    </source>
</evidence>
<dbReference type="AlphaFoldDB" id="A0A7S1CEK3"/>
<gene>
    <name evidence="4" type="ORF">BSP0115_LOCUS9147</name>
</gene>
<dbReference type="InterPro" id="IPR036605">
    <property type="entry name" value="Mago_nashi_sf"/>
</dbReference>
<dbReference type="PANTHER" id="PTHR12638:SF0">
    <property type="entry name" value="MAGO HOMOLOG, EXON JUNCTION COMPLEX SUBUNIT-RELATED"/>
    <property type="match status" value="1"/>
</dbReference>
<organism evidence="4">
    <name type="scientific">Bicosoecida sp. CB-2014</name>
    <dbReference type="NCBI Taxonomy" id="1486930"/>
    <lineage>
        <taxon>Eukaryota</taxon>
        <taxon>Sar</taxon>
        <taxon>Stramenopiles</taxon>
        <taxon>Bigyra</taxon>
        <taxon>Opalozoa</taxon>
        <taxon>Bicosoecida</taxon>
    </lineage>
</organism>
<dbReference type="PANTHER" id="PTHR12638">
    <property type="entry name" value="PROTEIN MAGO NASHI HOMOLOG"/>
    <property type="match status" value="1"/>
</dbReference>
<reference evidence="4" key="1">
    <citation type="submission" date="2021-01" db="EMBL/GenBank/DDBJ databases">
        <authorList>
            <person name="Corre E."/>
            <person name="Pelletier E."/>
            <person name="Niang G."/>
            <person name="Scheremetjew M."/>
            <person name="Finn R."/>
            <person name="Kale V."/>
            <person name="Holt S."/>
            <person name="Cochrane G."/>
            <person name="Meng A."/>
            <person name="Brown T."/>
            <person name="Cohen L."/>
        </authorList>
    </citation>
    <scope>NUCLEOTIDE SEQUENCE</scope>
    <source>
        <strain evidence="4">Ms1</strain>
    </source>
</reference>
<evidence type="ECO:0000256" key="2">
    <source>
        <dbReference type="ARBA" id="ARBA00009270"/>
    </source>
</evidence>
<protein>
    <recommendedName>
        <fullName evidence="5">Protein mago nashi</fullName>
    </recommendedName>
</protein>
<dbReference type="SUPFAM" id="SSF89817">
    <property type="entry name" value="Mago nashi protein"/>
    <property type="match status" value="1"/>
</dbReference>
<dbReference type="Pfam" id="PF02792">
    <property type="entry name" value="Mago_nashi"/>
    <property type="match status" value="1"/>
</dbReference>
<evidence type="ECO:0000256" key="3">
    <source>
        <dbReference type="ARBA" id="ARBA00023242"/>
    </source>
</evidence>
<dbReference type="EMBL" id="HBFS01013478">
    <property type="protein sequence ID" value="CAD8915890.1"/>
    <property type="molecule type" value="Transcribed_RNA"/>
</dbReference>
<comment type="subcellular location">
    <subcellularLocation>
        <location evidence="1">Nucleus</location>
    </subcellularLocation>
</comment>